<dbReference type="Gene3D" id="3.40.50.20">
    <property type="match status" value="1"/>
</dbReference>
<comment type="caution">
    <text evidence="17">The sequence shown here is derived from an EMBL/GenBank/DDBJ whole genome shotgun (WGS) entry which is preliminary data.</text>
</comment>
<dbReference type="GO" id="GO:0006189">
    <property type="term" value="P:'de novo' IMP biosynthetic process"/>
    <property type="evidence" value="ECO:0007669"/>
    <property type="project" value="UniProtKB-UniRule"/>
</dbReference>
<dbReference type="Pfam" id="PF01071">
    <property type="entry name" value="GARS_A"/>
    <property type="match status" value="1"/>
</dbReference>
<keyword evidence="6 14" id="KW-0547">Nucleotide-binding</keyword>
<gene>
    <name evidence="13 17" type="primary">purD</name>
    <name evidence="17" type="ORF">HAU20_01200</name>
    <name evidence="16" type="ORF">HAU43_00275</name>
</gene>
<dbReference type="PROSITE" id="PS50975">
    <property type="entry name" value="ATP_GRASP"/>
    <property type="match status" value="1"/>
</dbReference>
<accession>A0A4Z0RKT6</accession>
<dbReference type="GO" id="GO:0004637">
    <property type="term" value="F:phosphoribosylamine-glycine ligase activity"/>
    <property type="evidence" value="ECO:0007669"/>
    <property type="project" value="UniProtKB-UniRule"/>
</dbReference>
<evidence type="ECO:0000256" key="4">
    <source>
        <dbReference type="ARBA" id="ARBA00013255"/>
    </source>
</evidence>
<comment type="pathway">
    <text evidence="3 13">Purine metabolism; IMP biosynthesis via de novo pathway; N(1)-(5-phospho-D-ribosyl)glycinamide from 5-phospho-alpha-D-ribose 1-diphosphate: step 2/2.</text>
</comment>
<dbReference type="PROSITE" id="PS00184">
    <property type="entry name" value="GARS"/>
    <property type="match status" value="1"/>
</dbReference>
<dbReference type="EMBL" id="JAAOCX010000001">
    <property type="protein sequence ID" value="MBJ7631550.1"/>
    <property type="molecule type" value="Genomic_DNA"/>
</dbReference>
<dbReference type="InterPro" id="IPR011054">
    <property type="entry name" value="Rudment_hybrid_motif"/>
</dbReference>
<reference evidence="17" key="1">
    <citation type="submission" date="2020-02" db="EMBL/GenBank/DDBJ databases">
        <authorList>
            <person name="Fontana A."/>
            <person name="Patrone V."/>
            <person name="Morelli L."/>
        </authorList>
    </citation>
    <scope>NUCLEOTIDE SEQUENCE</scope>
    <source>
        <strain evidence="16">CCUG 30943</strain>
        <strain evidence="17">CCUG 43002</strain>
    </source>
</reference>
<dbReference type="Gene3D" id="3.30.1490.20">
    <property type="entry name" value="ATP-grasp fold, A domain"/>
    <property type="match status" value="1"/>
</dbReference>
<dbReference type="InterPro" id="IPR037123">
    <property type="entry name" value="PRibGlycinamide_synth_C_sf"/>
</dbReference>
<sequence>MAKVMVIGSGAREHALAETFLRSAAVEEVVVVPGNAGMQSVGIRTINHDMMDVAGLRDLAEQEAIDLTFVGSEAPLIAGVVDSFQEAGLKIFGPTKQAAQLEGSKQFAKDVMAQAGVPTATSVMVTDEVRARQALKSFDLPLVIKQDGLAAGKGVVICRDREDAETMIQLAYERQVDAPLVIESYMAGVEFSIFSLVGSNGVVHAPIAQDHKRRFDNDQGLNTGGMGAYSPVRWVSDNLVQEAIETLVLPTLTTMADNDMPFTGVLYTGVMLTDDGPKVVEYNVRFGDPEAQVVLPQLQSDFYELILALLAGEQPEATWQQDDVYAGVVLVNPSYPAPTTEHIVLPSFSMADINTFYAGVTRNDDKLISNGGRIATVVGHAATASQAQETVYEAIDATQTTLAYRHDIGYQAVREENKVVSGDAN</sequence>
<dbReference type="NCBIfam" id="TIGR00877">
    <property type="entry name" value="purD"/>
    <property type="match status" value="1"/>
</dbReference>
<dbReference type="SUPFAM" id="SSF52440">
    <property type="entry name" value="PreATP-grasp domain"/>
    <property type="match status" value="1"/>
</dbReference>
<dbReference type="GO" id="GO:0009113">
    <property type="term" value="P:purine nucleobase biosynthetic process"/>
    <property type="evidence" value="ECO:0007669"/>
    <property type="project" value="InterPro"/>
</dbReference>
<evidence type="ECO:0000256" key="1">
    <source>
        <dbReference type="ARBA" id="ARBA00001936"/>
    </source>
</evidence>
<evidence type="ECO:0000256" key="14">
    <source>
        <dbReference type="PROSITE-ProRule" id="PRU00409"/>
    </source>
</evidence>
<dbReference type="SUPFAM" id="SSF51246">
    <property type="entry name" value="Rudiment single hybrid motif"/>
    <property type="match status" value="1"/>
</dbReference>
<evidence type="ECO:0000256" key="8">
    <source>
        <dbReference type="ARBA" id="ARBA00022840"/>
    </source>
</evidence>
<evidence type="ECO:0000256" key="10">
    <source>
        <dbReference type="ARBA" id="ARBA00038345"/>
    </source>
</evidence>
<evidence type="ECO:0000256" key="11">
    <source>
        <dbReference type="ARBA" id="ARBA00042242"/>
    </source>
</evidence>
<dbReference type="GO" id="GO:0046872">
    <property type="term" value="F:metal ion binding"/>
    <property type="evidence" value="ECO:0007669"/>
    <property type="project" value="InterPro"/>
</dbReference>
<dbReference type="SUPFAM" id="SSF56059">
    <property type="entry name" value="Glutathione synthetase ATP-binding domain-like"/>
    <property type="match status" value="1"/>
</dbReference>
<dbReference type="EC" id="6.3.4.13" evidence="4 13"/>
<evidence type="ECO:0000313" key="17">
    <source>
        <dbReference type="EMBL" id="MBJ7638039.1"/>
    </source>
</evidence>
<dbReference type="InterPro" id="IPR011761">
    <property type="entry name" value="ATP-grasp"/>
</dbReference>
<comment type="cofactor">
    <cofactor evidence="2">
        <name>Mg(2+)</name>
        <dbReference type="ChEBI" id="CHEBI:18420"/>
    </cofactor>
</comment>
<dbReference type="InterPro" id="IPR020561">
    <property type="entry name" value="PRibGlycinamid_synth_ATP-grasp"/>
</dbReference>
<dbReference type="Gene3D" id="3.30.470.20">
    <property type="entry name" value="ATP-grasp fold, B domain"/>
    <property type="match status" value="1"/>
</dbReference>
<keyword evidence="18" id="KW-1185">Reference proteome</keyword>
<dbReference type="InterPro" id="IPR020562">
    <property type="entry name" value="PRibGlycinamide_synth_N"/>
</dbReference>
<dbReference type="AlphaFoldDB" id="A0A4Z0RKT6"/>
<proteinExistence type="inferred from homology"/>
<evidence type="ECO:0000256" key="12">
    <source>
        <dbReference type="ARBA" id="ARBA00042864"/>
    </source>
</evidence>
<keyword evidence="7 13" id="KW-0658">Purine biosynthesis</keyword>
<dbReference type="InterPro" id="IPR020559">
    <property type="entry name" value="PRibGlycinamide_synth_CS"/>
</dbReference>
<dbReference type="InterPro" id="IPR013815">
    <property type="entry name" value="ATP_grasp_subdomain_1"/>
</dbReference>
<evidence type="ECO:0000256" key="2">
    <source>
        <dbReference type="ARBA" id="ARBA00001946"/>
    </source>
</evidence>
<dbReference type="PANTHER" id="PTHR43472">
    <property type="entry name" value="PHOSPHORIBOSYLAMINE--GLYCINE LIGASE"/>
    <property type="match status" value="1"/>
</dbReference>
<dbReference type="RefSeq" id="WP_003608201.1">
    <property type="nucleotide sequence ID" value="NZ_CP080582.1"/>
</dbReference>
<evidence type="ECO:0000256" key="9">
    <source>
        <dbReference type="ARBA" id="ARBA00023211"/>
    </source>
</evidence>
<organism evidence="17 18">
    <name type="scientific">Weissella confusa</name>
    <name type="common">Lactobacillus confusus</name>
    <dbReference type="NCBI Taxonomy" id="1583"/>
    <lineage>
        <taxon>Bacteria</taxon>
        <taxon>Bacillati</taxon>
        <taxon>Bacillota</taxon>
        <taxon>Bacilli</taxon>
        <taxon>Lactobacillales</taxon>
        <taxon>Lactobacillaceae</taxon>
        <taxon>Weissella</taxon>
    </lineage>
</organism>
<keyword evidence="5 13" id="KW-0436">Ligase</keyword>
<dbReference type="Pfam" id="PF02843">
    <property type="entry name" value="GARS_C"/>
    <property type="match status" value="1"/>
</dbReference>
<dbReference type="InterPro" id="IPR000115">
    <property type="entry name" value="PRibGlycinamide_synth"/>
</dbReference>
<comment type="catalytic activity">
    <reaction evidence="13">
        <text>5-phospho-beta-D-ribosylamine + glycine + ATP = N(1)-(5-phospho-beta-D-ribosyl)glycinamide + ADP + phosphate + H(+)</text>
        <dbReference type="Rhea" id="RHEA:17453"/>
        <dbReference type="ChEBI" id="CHEBI:15378"/>
        <dbReference type="ChEBI" id="CHEBI:30616"/>
        <dbReference type="ChEBI" id="CHEBI:43474"/>
        <dbReference type="ChEBI" id="CHEBI:57305"/>
        <dbReference type="ChEBI" id="CHEBI:58681"/>
        <dbReference type="ChEBI" id="CHEBI:143788"/>
        <dbReference type="ChEBI" id="CHEBI:456216"/>
        <dbReference type="EC" id="6.3.4.13"/>
    </reaction>
</comment>
<feature type="domain" description="ATP-grasp" evidence="15">
    <location>
        <begin position="109"/>
        <end position="311"/>
    </location>
</feature>
<dbReference type="Gene3D" id="3.90.600.10">
    <property type="entry name" value="Phosphoribosylglycinamide synthetase, C-terminal domain"/>
    <property type="match status" value="1"/>
</dbReference>
<evidence type="ECO:0000259" key="15">
    <source>
        <dbReference type="PROSITE" id="PS50975"/>
    </source>
</evidence>
<evidence type="ECO:0000256" key="3">
    <source>
        <dbReference type="ARBA" id="ARBA00005174"/>
    </source>
</evidence>
<dbReference type="SMART" id="SM01209">
    <property type="entry name" value="GARS_A"/>
    <property type="match status" value="1"/>
</dbReference>
<name>A0A4Z0RKT6_WEICO</name>
<comment type="cofactor">
    <cofactor evidence="1">
        <name>Mn(2+)</name>
        <dbReference type="ChEBI" id="CHEBI:29035"/>
    </cofactor>
</comment>
<dbReference type="EMBL" id="JAAOCP010000001">
    <property type="protein sequence ID" value="MBJ7638039.1"/>
    <property type="molecule type" value="Genomic_DNA"/>
</dbReference>
<evidence type="ECO:0000313" key="18">
    <source>
        <dbReference type="Proteomes" id="UP000728106"/>
    </source>
</evidence>
<dbReference type="Proteomes" id="UP000808038">
    <property type="component" value="Unassembled WGS sequence"/>
</dbReference>
<dbReference type="SMART" id="SM01210">
    <property type="entry name" value="GARS_C"/>
    <property type="match status" value="1"/>
</dbReference>
<keyword evidence="9" id="KW-0464">Manganese</keyword>
<evidence type="ECO:0000256" key="13">
    <source>
        <dbReference type="HAMAP-Rule" id="MF_00138"/>
    </source>
</evidence>
<evidence type="ECO:0000313" key="16">
    <source>
        <dbReference type="EMBL" id="MBJ7631550.1"/>
    </source>
</evidence>
<dbReference type="GO" id="GO:0005524">
    <property type="term" value="F:ATP binding"/>
    <property type="evidence" value="ECO:0007669"/>
    <property type="project" value="UniProtKB-UniRule"/>
</dbReference>
<dbReference type="PANTHER" id="PTHR43472:SF1">
    <property type="entry name" value="PHOSPHORIBOSYLAMINE--GLYCINE LIGASE, CHLOROPLASTIC"/>
    <property type="match status" value="1"/>
</dbReference>
<evidence type="ECO:0000256" key="7">
    <source>
        <dbReference type="ARBA" id="ARBA00022755"/>
    </source>
</evidence>
<reference evidence="17 18" key="2">
    <citation type="journal article" date="2021" name="Int. J. Food Microbiol.">
        <title>Safety demonstration of a microbial species for use in the food chain: Weissella confusa.</title>
        <authorList>
            <person name="Bourdichon F."/>
            <person name="Patrone V."/>
            <person name="Fontana A."/>
            <person name="Milani G."/>
            <person name="Morelli L."/>
        </authorList>
    </citation>
    <scope>NUCLEOTIDE SEQUENCE [LARGE SCALE GENOMIC DNA]</scope>
    <source>
        <strain evidence="16">CCUG 30943</strain>
        <strain evidence="17 18">CCUG 43002</strain>
    </source>
</reference>
<protein>
    <recommendedName>
        <fullName evidence="4 13">Phosphoribosylamine--glycine ligase</fullName>
        <ecNumber evidence="4 13">6.3.4.13</ecNumber>
    </recommendedName>
    <alternativeName>
        <fullName evidence="13">GARS</fullName>
    </alternativeName>
    <alternativeName>
        <fullName evidence="11 13">Glycinamide ribonucleotide synthetase</fullName>
    </alternativeName>
    <alternativeName>
        <fullName evidence="12 13">Phosphoribosylglycinamide synthetase</fullName>
    </alternativeName>
</protein>
<dbReference type="Proteomes" id="UP000728106">
    <property type="component" value="Unassembled WGS sequence"/>
</dbReference>
<dbReference type="Pfam" id="PF02844">
    <property type="entry name" value="GARS_N"/>
    <property type="match status" value="1"/>
</dbReference>
<evidence type="ECO:0000256" key="6">
    <source>
        <dbReference type="ARBA" id="ARBA00022741"/>
    </source>
</evidence>
<evidence type="ECO:0000256" key="5">
    <source>
        <dbReference type="ARBA" id="ARBA00022598"/>
    </source>
</evidence>
<dbReference type="HAMAP" id="MF_00138">
    <property type="entry name" value="GARS"/>
    <property type="match status" value="1"/>
</dbReference>
<keyword evidence="8 14" id="KW-0067">ATP-binding</keyword>
<dbReference type="InterPro" id="IPR020560">
    <property type="entry name" value="PRibGlycinamide_synth_C-dom"/>
</dbReference>
<dbReference type="InterPro" id="IPR016185">
    <property type="entry name" value="PreATP-grasp_dom_sf"/>
</dbReference>
<comment type="similarity">
    <text evidence="10 13">Belongs to the GARS family.</text>
</comment>